<evidence type="ECO:0000313" key="4">
    <source>
        <dbReference type="EMBL" id="ATA55343.1"/>
    </source>
</evidence>
<organism evidence="4 5">
    <name type="scientific">Variovorax boronicumulans</name>
    <dbReference type="NCBI Taxonomy" id="436515"/>
    <lineage>
        <taxon>Bacteria</taxon>
        <taxon>Pseudomonadati</taxon>
        <taxon>Pseudomonadota</taxon>
        <taxon>Betaproteobacteria</taxon>
        <taxon>Burkholderiales</taxon>
        <taxon>Comamonadaceae</taxon>
        <taxon>Variovorax</taxon>
    </lineage>
</organism>
<reference evidence="4 5" key="1">
    <citation type="submission" date="2017-09" db="EMBL/GenBank/DDBJ databases">
        <title>The diverse metabolic capabilities of V. boronicumulans make it an excellent choice for continued studies on novel biodegradation.</title>
        <authorList>
            <person name="Sun S."/>
        </authorList>
    </citation>
    <scope>NUCLEOTIDE SEQUENCE [LARGE SCALE GENOMIC DNA]</scope>
    <source>
        <strain evidence="4 5">J1</strain>
    </source>
</reference>
<feature type="coiled-coil region" evidence="2">
    <location>
        <begin position="619"/>
        <end position="662"/>
    </location>
</feature>
<protein>
    <submittedName>
        <fullName evidence="4">Phage tail tape measure protein</fullName>
    </submittedName>
</protein>
<evidence type="ECO:0000256" key="1">
    <source>
        <dbReference type="ARBA" id="ARBA00022612"/>
    </source>
</evidence>
<feature type="domain" description="Phage tail tape measure protein" evidence="3">
    <location>
        <begin position="89"/>
        <end position="261"/>
    </location>
</feature>
<sequence>MAFPFTAPPKVPPLAFKPIQIVINAKDDASKVFDKLQTRLVAFAAVVLGYFGIQAFAGWVKGGADFEQALSRVQAATGATAAEMRALRKAAQEAAADARYGFTELEAAGALENLAKAGLSVSDAIKTLPAAMQLARAGDVELSTSAEYLTKIVSGLGLSFTDAGRVADVLAKGANATNTSVAGLAQALSYAAPLANTLGLSLESTVAILGKFADAGIDASRGGTALNSILAQFSDPASKFRTELAASGITTNNFEKMLHELAAAGPAGQRAIAAVGQEAGPALRALLNQGIGKLDELTKSLQNAKGSALETTAVMQANLKGAFNGLLTAWDSAKNALTAPVLPVLTQGVERLAGALRAAVADGTVTRFGTAIASAFQNGIKWVQSFAASIDVPALLAKAQAMADRVGELLDSFGQKAQSTGNIVQTVWGVASAGANTLIATVFRVAEAFAGVTRDILTGVGIMLEGLSKISFGAVSAAFKQAAAEVRESAAGMEGVTVAFGEKAAEAFDRATKGAEEARAGWAGLTSDAETTTAAAGASSAAFTSMAASMQAAGTNAQEAGGKAAAAAEAQRAKVAEAEAAVSRLRDEYNQAFAAGNVELAGQKLDELRKASDALGVALTAQKEEAESARAAVGRLRAEYDEAIQTRNLELAAQKLEELKRATLAAAEAAVTNKKAQADAAAEIAAAFQRSGVQTKVELETVAKVALRDYELIRDSGQATAIGLGEAWKRAAEAAIEAGNGVAPAWVQAQAAMRGFEVVLDSAGRSTLKLRDAQADATKTAQGLAAALGDVTNARERDVEVREKANALKERETELENKRLGRNAAGFSTDKEGKTVNAGSDLGTLTGIAAFLKAAGVSDEKRARAIAMEFADAKGDIPFFNNPGQKKYADGGTLSQALLKAAEKETFFGKGTTPTAIPQPESNRTVNLHLNLNGRDYGTVQTNAAGADAIEDLLAQLGAAAGTSSNRQSR</sequence>
<accession>A0A250DN40</accession>
<proteinExistence type="predicted"/>
<evidence type="ECO:0000313" key="5">
    <source>
        <dbReference type="Proteomes" id="UP000217154"/>
    </source>
</evidence>
<dbReference type="PANTHER" id="PTHR37813:SF1">
    <property type="entry name" value="FELS-2 PROPHAGE PROTEIN"/>
    <property type="match status" value="1"/>
</dbReference>
<dbReference type="EMBL" id="CP023284">
    <property type="protein sequence ID" value="ATA55343.1"/>
    <property type="molecule type" value="Genomic_DNA"/>
</dbReference>
<gene>
    <name evidence="4" type="ORF">CKY39_20570</name>
</gene>
<dbReference type="NCBIfam" id="TIGR01760">
    <property type="entry name" value="tape_meas_TP901"/>
    <property type="match status" value="1"/>
</dbReference>
<keyword evidence="2" id="KW-0175">Coiled coil</keyword>
<evidence type="ECO:0000256" key="2">
    <source>
        <dbReference type="SAM" id="Coils"/>
    </source>
</evidence>
<name>A0A250DN40_9BURK</name>
<dbReference type="PANTHER" id="PTHR37813">
    <property type="entry name" value="FELS-2 PROPHAGE PROTEIN"/>
    <property type="match status" value="1"/>
</dbReference>
<evidence type="ECO:0000259" key="3">
    <source>
        <dbReference type="Pfam" id="PF10145"/>
    </source>
</evidence>
<dbReference type="Pfam" id="PF10145">
    <property type="entry name" value="PhageMin_Tail"/>
    <property type="match status" value="1"/>
</dbReference>
<keyword evidence="1" id="KW-1188">Viral release from host cell</keyword>
<dbReference type="Proteomes" id="UP000217154">
    <property type="component" value="Chromosome"/>
</dbReference>
<dbReference type="KEGG" id="vbo:CKY39_20570"/>
<feature type="coiled-coil region" evidence="2">
    <location>
        <begin position="568"/>
        <end position="595"/>
    </location>
</feature>
<dbReference type="InterPro" id="IPR010090">
    <property type="entry name" value="Phage_tape_meas"/>
</dbReference>
<dbReference type="AlphaFoldDB" id="A0A250DN40"/>